<accession>U2EMQ0</accession>
<comment type="caution">
    <text evidence="5">The sequence shown here is derived from an EMBL/GenBank/DDBJ whole genome shotgun (WGS) entry which is preliminary data.</text>
</comment>
<evidence type="ECO:0000259" key="4">
    <source>
        <dbReference type="Pfam" id="PF25954"/>
    </source>
</evidence>
<dbReference type="AlphaFoldDB" id="U2EMQ0"/>
<dbReference type="Proteomes" id="UP000006242">
    <property type="component" value="Unassembled WGS sequence"/>
</dbReference>
<reference evidence="5 6" key="2">
    <citation type="journal article" date="2013" name="PLoS ONE">
        <title>INDIGO - INtegrated Data Warehouse of MIcrobial GenOmes with Examples from the Red Sea Extremophiles.</title>
        <authorList>
            <person name="Alam I."/>
            <person name="Antunes A."/>
            <person name="Kamau A.A."/>
            <person name="Ba Alawi W."/>
            <person name="Kalkatawi M."/>
            <person name="Stingl U."/>
            <person name="Bajic V.B."/>
        </authorList>
    </citation>
    <scope>NUCLEOTIDE SEQUENCE [LARGE SCALE GENOMIC DNA]</scope>
    <source>
        <strain evidence="5 6">E1L3A</strain>
    </source>
</reference>
<gene>
    <name evidence="5" type="ORF">SSPSH_001974</name>
</gene>
<dbReference type="Pfam" id="PF25954">
    <property type="entry name" value="Beta-barrel_RND_2"/>
    <property type="match status" value="1"/>
</dbReference>
<comment type="similarity">
    <text evidence="1">Belongs to the membrane fusion protein (MFP) (TC 8.A.1) family.</text>
</comment>
<feature type="coiled-coil region" evidence="2">
    <location>
        <begin position="100"/>
        <end position="134"/>
    </location>
</feature>
<dbReference type="Gene3D" id="2.40.50.100">
    <property type="match status" value="1"/>
</dbReference>
<sequence>MSRRSALLLAGVVLLTLLWLFFGYRSGGDLRPSEAAAGRVAVETRPAERRSITDIREFSGTLEASATLTVAPKVGGQIASIAADIGDPVQSGDALVRLDDQEYRQALAEAEAQLQVARAQYEQARSDARTAERTLGRVRSLNDKGIAATAELDSAEADAGNAKAAATVARATIAQAEAQVETARIRLGYTDIRAHWTNDEQPRQIGERMVEPGDTVAANTPLLRIVAVRPLTAVIQVPEALYPILEVGQSAQLRIAGAQTANFEAEIARIAPVFDPETRRARVELTVPNDDGRLAPGMFVQVGLVADRMPSALVVPRAALVRRDGREGVFVVDTTANVAHFVAVDVAFTQGDDAALRAPDTLDGPLVTLGQAQLEDGIGVAVDDDAARSADSATDGA</sequence>
<evidence type="ECO:0000313" key="6">
    <source>
        <dbReference type="Proteomes" id="UP000006242"/>
    </source>
</evidence>
<dbReference type="RefSeq" id="WP_021031631.1">
    <property type="nucleotide sequence ID" value="NZ_AFNV02000012.1"/>
</dbReference>
<dbReference type="NCBIfam" id="TIGR01730">
    <property type="entry name" value="RND_mfp"/>
    <property type="match status" value="1"/>
</dbReference>
<proteinExistence type="inferred from homology"/>
<keyword evidence="6" id="KW-1185">Reference proteome</keyword>
<dbReference type="PANTHER" id="PTHR30469">
    <property type="entry name" value="MULTIDRUG RESISTANCE PROTEIN MDTA"/>
    <property type="match status" value="1"/>
</dbReference>
<dbReference type="FunFam" id="2.40.30.170:FF:000010">
    <property type="entry name" value="Efflux RND transporter periplasmic adaptor subunit"/>
    <property type="match status" value="1"/>
</dbReference>
<dbReference type="OrthoDB" id="9800613at2"/>
<protein>
    <submittedName>
        <fullName evidence="5">Cation efflux system protein</fullName>
    </submittedName>
</protein>
<dbReference type="eggNOG" id="COG0845">
    <property type="taxonomic scope" value="Bacteria"/>
</dbReference>
<organism evidence="5 6">
    <name type="scientific">Salinisphaera shabanensis E1L3A</name>
    <dbReference type="NCBI Taxonomy" id="1033802"/>
    <lineage>
        <taxon>Bacteria</taxon>
        <taxon>Pseudomonadati</taxon>
        <taxon>Pseudomonadota</taxon>
        <taxon>Gammaproteobacteria</taxon>
        <taxon>Salinisphaerales</taxon>
        <taxon>Salinisphaeraceae</taxon>
        <taxon>Salinisphaera</taxon>
    </lineage>
</organism>
<dbReference type="SUPFAM" id="SSF111369">
    <property type="entry name" value="HlyD-like secretion proteins"/>
    <property type="match status" value="1"/>
</dbReference>
<dbReference type="InterPro" id="IPR058792">
    <property type="entry name" value="Beta-barrel_RND_2"/>
</dbReference>
<dbReference type="Pfam" id="PF25876">
    <property type="entry name" value="HH_MFP_RND"/>
    <property type="match status" value="1"/>
</dbReference>
<dbReference type="Gene3D" id="1.10.287.470">
    <property type="entry name" value="Helix hairpin bin"/>
    <property type="match status" value="1"/>
</dbReference>
<dbReference type="Gene3D" id="2.40.420.20">
    <property type="match status" value="1"/>
</dbReference>
<dbReference type="InterPro" id="IPR058624">
    <property type="entry name" value="MdtA-like_HH"/>
</dbReference>
<dbReference type="EMBL" id="AFNV02000012">
    <property type="protein sequence ID" value="ERJ19135.1"/>
    <property type="molecule type" value="Genomic_DNA"/>
</dbReference>
<dbReference type="GO" id="GO:1990281">
    <property type="term" value="C:efflux pump complex"/>
    <property type="evidence" value="ECO:0007669"/>
    <property type="project" value="TreeGrafter"/>
</dbReference>
<dbReference type="InterPro" id="IPR006143">
    <property type="entry name" value="RND_pump_MFP"/>
</dbReference>
<evidence type="ECO:0000256" key="1">
    <source>
        <dbReference type="ARBA" id="ARBA00009477"/>
    </source>
</evidence>
<evidence type="ECO:0000256" key="2">
    <source>
        <dbReference type="SAM" id="Coils"/>
    </source>
</evidence>
<reference evidence="5 6" key="1">
    <citation type="journal article" date="2011" name="J. Bacteriol.">
        <title>Genome sequence of Salinisphaera shabanensis, a gammaproteobacterium from the harsh, variable environment of the brine-seawater interface of the Shaban Deep in the Red Sea.</title>
        <authorList>
            <person name="Antunes A."/>
            <person name="Alam I."/>
            <person name="Bajic V.B."/>
            <person name="Stingl U."/>
        </authorList>
    </citation>
    <scope>NUCLEOTIDE SEQUENCE [LARGE SCALE GENOMIC DNA]</scope>
    <source>
        <strain evidence="5 6">E1L3A</strain>
    </source>
</reference>
<feature type="domain" description="Multidrug resistance protein MdtA-like alpha-helical hairpin" evidence="3">
    <location>
        <begin position="113"/>
        <end position="190"/>
    </location>
</feature>
<dbReference type="STRING" id="1033802.SSPSH_001974"/>
<keyword evidence="2" id="KW-0175">Coiled coil</keyword>
<evidence type="ECO:0000259" key="3">
    <source>
        <dbReference type="Pfam" id="PF25876"/>
    </source>
</evidence>
<dbReference type="GO" id="GO:0015562">
    <property type="term" value="F:efflux transmembrane transporter activity"/>
    <property type="evidence" value="ECO:0007669"/>
    <property type="project" value="TreeGrafter"/>
</dbReference>
<feature type="domain" description="CusB-like beta-barrel" evidence="4">
    <location>
        <begin position="235"/>
        <end position="306"/>
    </location>
</feature>
<dbReference type="Gene3D" id="2.40.30.170">
    <property type="match status" value="1"/>
</dbReference>
<name>U2EMQ0_9GAMM</name>
<evidence type="ECO:0000313" key="5">
    <source>
        <dbReference type="EMBL" id="ERJ19135.1"/>
    </source>
</evidence>
<dbReference type="PANTHER" id="PTHR30469:SF38">
    <property type="entry name" value="HLYD FAMILY SECRETION PROTEIN"/>
    <property type="match status" value="1"/>
</dbReference>